<feature type="chain" id="PRO_5039541381" evidence="1">
    <location>
        <begin position="24"/>
        <end position="118"/>
    </location>
</feature>
<proteinExistence type="predicted"/>
<dbReference type="Proteomes" id="UP000199515">
    <property type="component" value="Unassembled WGS sequence"/>
</dbReference>
<name>A0A1H3MY98_9PSEU</name>
<evidence type="ECO:0000256" key="1">
    <source>
        <dbReference type="SAM" id="SignalP"/>
    </source>
</evidence>
<dbReference type="EMBL" id="FNON01000007">
    <property type="protein sequence ID" value="SDY81460.1"/>
    <property type="molecule type" value="Genomic_DNA"/>
</dbReference>
<sequence length="118" mass="11423">MGIRAGLAIAGALTLALTGTAGATRPSSLTLKPAAVAPGGALSADIYCLRPAGAGPLASELTSDGFAAPIPLHYAGDGGTGGIGIALAGTGRATAKPGRYSAAFDCWGWIVRADITVS</sequence>
<reference evidence="2 3" key="1">
    <citation type="submission" date="2016-10" db="EMBL/GenBank/DDBJ databases">
        <authorList>
            <person name="de Groot N.N."/>
        </authorList>
    </citation>
    <scope>NUCLEOTIDE SEQUENCE [LARGE SCALE GENOMIC DNA]</scope>
    <source>
        <strain evidence="2 3">CPCC 202699</strain>
    </source>
</reference>
<dbReference type="OrthoDB" id="3626479at2"/>
<accession>A0A1H3MY98</accession>
<organism evidence="2 3">
    <name type="scientific">Amycolatopsis xylanica</name>
    <dbReference type="NCBI Taxonomy" id="589385"/>
    <lineage>
        <taxon>Bacteria</taxon>
        <taxon>Bacillati</taxon>
        <taxon>Actinomycetota</taxon>
        <taxon>Actinomycetes</taxon>
        <taxon>Pseudonocardiales</taxon>
        <taxon>Pseudonocardiaceae</taxon>
        <taxon>Amycolatopsis</taxon>
    </lineage>
</organism>
<keyword evidence="1" id="KW-0732">Signal</keyword>
<gene>
    <name evidence="2" type="ORF">SAMN05421504_10749</name>
</gene>
<evidence type="ECO:0000313" key="3">
    <source>
        <dbReference type="Proteomes" id="UP000199515"/>
    </source>
</evidence>
<feature type="signal peptide" evidence="1">
    <location>
        <begin position="1"/>
        <end position="23"/>
    </location>
</feature>
<dbReference type="STRING" id="589385.SAMN05421504_10749"/>
<dbReference type="RefSeq" id="WP_091294380.1">
    <property type="nucleotide sequence ID" value="NZ_FNON01000007.1"/>
</dbReference>
<protein>
    <submittedName>
        <fullName evidence="2">Uncharacterized protein</fullName>
    </submittedName>
</protein>
<evidence type="ECO:0000313" key="2">
    <source>
        <dbReference type="EMBL" id="SDY81460.1"/>
    </source>
</evidence>
<dbReference type="AlphaFoldDB" id="A0A1H3MY98"/>
<keyword evidence="3" id="KW-1185">Reference proteome</keyword>